<name>A0ABW9X968_9SPHN</name>
<dbReference type="Gene3D" id="2.40.160.90">
    <property type="match status" value="1"/>
</dbReference>
<protein>
    <recommendedName>
        <fullName evidence="2">Transferrin-binding protein B C-lobe/N-lobe beta-barrel domain-containing protein</fullName>
    </recommendedName>
</protein>
<dbReference type="EMBL" id="JAAAPO010000001">
    <property type="protein sequence ID" value="NBC35080.1"/>
    <property type="molecule type" value="Genomic_DNA"/>
</dbReference>
<evidence type="ECO:0000313" key="4">
    <source>
        <dbReference type="Proteomes" id="UP000753724"/>
    </source>
</evidence>
<sequence>MAGNPGRAGLVVLLASVWLAGCGGDGGVNSTPAATAPFPVKSGVSYAGATATMGYNGTLASGVSGSSATVTPAVSAQASATTLAYNATSDTYTVQAGGASASFAPASKTAASGYAANYVSGGDSLSLYGNAVAGTTGTAPVTLTYASFALWTHTDAATNQTTLTYYAYGQPTATNSMPVSGSASYDTTVSAYMLQSNYVPTSGTALTGTASFTANFANGTIATSLSLQPQGGAIAGSAGVYGGTGTISGSTFAGTFTTGTNAFVSGTFNGGFFGPSAAEMAYAFAIRGHNADPYAGATVAPGDISIAGVVLGARH</sequence>
<keyword evidence="4" id="KW-1185">Reference proteome</keyword>
<dbReference type="InterPro" id="IPR001677">
    <property type="entry name" value="TbpB_B_D"/>
</dbReference>
<feature type="signal peptide" evidence="1">
    <location>
        <begin position="1"/>
        <end position="20"/>
    </location>
</feature>
<evidence type="ECO:0000313" key="3">
    <source>
        <dbReference type="EMBL" id="NBC35080.1"/>
    </source>
</evidence>
<evidence type="ECO:0000256" key="1">
    <source>
        <dbReference type="SAM" id="SignalP"/>
    </source>
</evidence>
<comment type="caution">
    <text evidence="3">The sequence shown here is derived from an EMBL/GenBank/DDBJ whole genome shotgun (WGS) entry which is preliminary data.</text>
</comment>
<reference evidence="4" key="1">
    <citation type="submission" date="2020-01" db="EMBL/GenBank/DDBJ databases">
        <title>Sphingomonas sp. strain CSW-10.</title>
        <authorList>
            <person name="Chen W.-M."/>
        </authorList>
    </citation>
    <scope>NUCLEOTIDE SEQUENCE [LARGE SCALE GENOMIC DNA]</scope>
    <source>
        <strain evidence="4">FSY-8</strain>
    </source>
</reference>
<dbReference type="InterPro" id="IPR011250">
    <property type="entry name" value="OMP/PagP_B-barrel"/>
</dbReference>
<evidence type="ECO:0000259" key="2">
    <source>
        <dbReference type="Pfam" id="PF01298"/>
    </source>
</evidence>
<proteinExistence type="predicted"/>
<dbReference type="Pfam" id="PF01298">
    <property type="entry name" value="TbpB_B_D"/>
    <property type="match status" value="1"/>
</dbReference>
<accession>A0ABW9X968</accession>
<gene>
    <name evidence="3" type="ORF">GTZ99_00740</name>
</gene>
<feature type="domain" description="Transferrin-binding protein B C-lobe/N-lobe beta-barrel" evidence="2">
    <location>
        <begin position="177"/>
        <end position="288"/>
    </location>
</feature>
<organism evidence="3 4">
    <name type="scientific">Novosphingobium ovatum</name>
    <dbReference type="NCBI Taxonomy" id="1908523"/>
    <lineage>
        <taxon>Bacteria</taxon>
        <taxon>Pseudomonadati</taxon>
        <taxon>Pseudomonadota</taxon>
        <taxon>Alphaproteobacteria</taxon>
        <taxon>Sphingomonadales</taxon>
        <taxon>Sphingomonadaceae</taxon>
        <taxon>Novosphingobium</taxon>
    </lineage>
</organism>
<dbReference type="SUPFAM" id="SSF56925">
    <property type="entry name" value="OMPA-like"/>
    <property type="match status" value="1"/>
</dbReference>
<keyword evidence="1" id="KW-0732">Signal</keyword>
<feature type="chain" id="PRO_5045224219" description="Transferrin-binding protein B C-lobe/N-lobe beta-barrel domain-containing protein" evidence="1">
    <location>
        <begin position="21"/>
        <end position="315"/>
    </location>
</feature>
<dbReference type="Proteomes" id="UP000753724">
    <property type="component" value="Unassembled WGS sequence"/>
</dbReference>
<dbReference type="RefSeq" id="WP_161716379.1">
    <property type="nucleotide sequence ID" value="NZ_JAAAPO010000001.1"/>
</dbReference>
<dbReference type="PROSITE" id="PS51257">
    <property type="entry name" value="PROKAR_LIPOPROTEIN"/>
    <property type="match status" value="1"/>
</dbReference>